<dbReference type="Proteomes" id="UP000298663">
    <property type="component" value="Unassembled WGS sequence"/>
</dbReference>
<comment type="caution">
    <text evidence="1">The sequence shown here is derived from an EMBL/GenBank/DDBJ whole genome shotgun (WGS) entry which is preliminary data.</text>
</comment>
<dbReference type="AlphaFoldDB" id="A0A4U8V7I6"/>
<protein>
    <submittedName>
        <fullName evidence="1">Uncharacterized protein</fullName>
    </submittedName>
</protein>
<reference evidence="1 2" key="1">
    <citation type="journal article" date="2015" name="Genome Biol.">
        <title>Comparative genomics of Steinernema reveals deeply conserved gene regulatory networks.</title>
        <authorList>
            <person name="Dillman A.R."/>
            <person name="Macchietto M."/>
            <person name="Porter C.F."/>
            <person name="Rogers A."/>
            <person name="Williams B."/>
            <person name="Antoshechkin I."/>
            <person name="Lee M.M."/>
            <person name="Goodwin Z."/>
            <person name="Lu X."/>
            <person name="Lewis E.E."/>
            <person name="Goodrich-Blair H."/>
            <person name="Stock S.P."/>
            <person name="Adams B.J."/>
            <person name="Sternberg P.W."/>
            <person name="Mortazavi A."/>
        </authorList>
    </citation>
    <scope>NUCLEOTIDE SEQUENCE [LARGE SCALE GENOMIC DNA]</scope>
    <source>
        <strain evidence="1 2">ALL</strain>
    </source>
</reference>
<evidence type="ECO:0000313" key="1">
    <source>
        <dbReference type="EMBL" id="TMS39488.1"/>
    </source>
</evidence>
<sequence length="110" mass="11828">MPRPRTRAAAATATAATFYEGTWPPTCRNGCGGVFALGSDGCDDSCVFTCGGVFLEAATYTCGASCGCGVWRRLFGEKKIAKKILLGLRGWACLEWPCLECSTFHTFLRQ</sequence>
<keyword evidence="2" id="KW-1185">Reference proteome</keyword>
<proteinExistence type="predicted"/>
<dbReference type="EMBL" id="AZBU02000001">
    <property type="protein sequence ID" value="TMS39488.1"/>
    <property type="molecule type" value="Genomic_DNA"/>
</dbReference>
<organism evidence="1 2">
    <name type="scientific">Steinernema carpocapsae</name>
    <name type="common">Entomopathogenic nematode</name>
    <dbReference type="NCBI Taxonomy" id="34508"/>
    <lineage>
        <taxon>Eukaryota</taxon>
        <taxon>Metazoa</taxon>
        <taxon>Ecdysozoa</taxon>
        <taxon>Nematoda</taxon>
        <taxon>Chromadorea</taxon>
        <taxon>Rhabditida</taxon>
        <taxon>Tylenchina</taxon>
        <taxon>Panagrolaimomorpha</taxon>
        <taxon>Strongyloidoidea</taxon>
        <taxon>Steinernematidae</taxon>
        <taxon>Steinernema</taxon>
    </lineage>
</organism>
<reference evidence="1 2" key="2">
    <citation type="journal article" date="2019" name="G3 (Bethesda)">
        <title>Hybrid Assembly of the Genome of the Entomopathogenic Nematode Steinernema carpocapsae Identifies the X-Chromosome.</title>
        <authorList>
            <person name="Serra L."/>
            <person name="Macchietto M."/>
            <person name="Macias-Munoz A."/>
            <person name="McGill C.J."/>
            <person name="Rodriguez I.M."/>
            <person name="Rodriguez B."/>
            <person name="Murad R."/>
            <person name="Mortazavi A."/>
        </authorList>
    </citation>
    <scope>NUCLEOTIDE SEQUENCE [LARGE SCALE GENOMIC DNA]</scope>
    <source>
        <strain evidence="1 2">ALL</strain>
    </source>
</reference>
<gene>
    <name evidence="1" type="ORF">L596_006001</name>
</gene>
<evidence type="ECO:0000313" key="2">
    <source>
        <dbReference type="Proteomes" id="UP000298663"/>
    </source>
</evidence>
<name>A0A4U8V7I6_STECR</name>
<accession>A0A4U8V7I6</accession>